<evidence type="ECO:0000313" key="2">
    <source>
        <dbReference type="EMBL" id="KAK8541810.1"/>
    </source>
</evidence>
<protein>
    <submittedName>
        <fullName evidence="2">Uncharacterized protein</fullName>
    </submittedName>
</protein>
<organism evidence="2 3">
    <name type="scientific">Hibiscus sabdariffa</name>
    <name type="common">roselle</name>
    <dbReference type="NCBI Taxonomy" id="183260"/>
    <lineage>
        <taxon>Eukaryota</taxon>
        <taxon>Viridiplantae</taxon>
        <taxon>Streptophyta</taxon>
        <taxon>Embryophyta</taxon>
        <taxon>Tracheophyta</taxon>
        <taxon>Spermatophyta</taxon>
        <taxon>Magnoliopsida</taxon>
        <taxon>eudicotyledons</taxon>
        <taxon>Gunneridae</taxon>
        <taxon>Pentapetalae</taxon>
        <taxon>rosids</taxon>
        <taxon>malvids</taxon>
        <taxon>Malvales</taxon>
        <taxon>Malvaceae</taxon>
        <taxon>Malvoideae</taxon>
        <taxon>Hibiscus</taxon>
    </lineage>
</organism>
<dbReference type="EMBL" id="JBBPBM010000024">
    <property type="protein sequence ID" value="KAK8541810.1"/>
    <property type="molecule type" value="Genomic_DNA"/>
</dbReference>
<proteinExistence type="predicted"/>
<feature type="region of interest" description="Disordered" evidence="1">
    <location>
        <begin position="19"/>
        <end position="50"/>
    </location>
</feature>
<evidence type="ECO:0000256" key="1">
    <source>
        <dbReference type="SAM" id="MobiDB-lite"/>
    </source>
</evidence>
<accession>A0ABR2DK54</accession>
<reference evidence="2 3" key="1">
    <citation type="journal article" date="2024" name="G3 (Bethesda)">
        <title>Genome assembly of Hibiscus sabdariffa L. provides insights into metabolisms of medicinal natural products.</title>
        <authorList>
            <person name="Kim T."/>
        </authorList>
    </citation>
    <scope>NUCLEOTIDE SEQUENCE [LARGE SCALE GENOMIC DNA]</scope>
    <source>
        <strain evidence="2">TK-2024</strain>
        <tissue evidence="2">Old leaves</tissue>
    </source>
</reference>
<dbReference type="Proteomes" id="UP001472677">
    <property type="component" value="Unassembled WGS sequence"/>
</dbReference>
<gene>
    <name evidence="2" type="ORF">V6N12_014433</name>
</gene>
<name>A0ABR2DK54_9ROSI</name>
<feature type="compositionally biased region" description="Low complexity" evidence="1">
    <location>
        <begin position="20"/>
        <end position="37"/>
    </location>
</feature>
<comment type="caution">
    <text evidence="2">The sequence shown here is derived from an EMBL/GenBank/DDBJ whole genome shotgun (WGS) entry which is preliminary data.</text>
</comment>
<keyword evidence="3" id="KW-1185">Reference proteome</keyword>
<evidence type="ECO:0000313" key="3">
    <source>
        <dbReference type="Proteomes" id="UP001472677"/>
    </source>
</evidence>
<sequence>MLCWQRKLDLTSGRQLTKLRSSSFPSSRSLSSRVPHSSIHHSQPQPQGDWTLGRFIVSDLRCLESGLSVPSQELGFVARAKARVSWLLEREALREAGFTEQRILSSLGSGRITGR</sequence>